<dbReference type="Proteomes" id="UP000265520">
    <property type="component" value="Unassembled WGS sequence"/>
</dbReference>
<protein>
    <submittedName>
        <fullName evidence="1">Uncharacterized protein</fullName>
    </submittedName>
</protein>
<reference evidence="1 2" key="1">
    <citation type="journal article" date="2018" name="Front. Plant Sci.">
        <title>Red Clover (Trifolium pratense) and Zigzag Clover (T. medium) - A Picture of Genomic Similarities and Differences.</title>
        <authorList>
            <person name="Dluhosova J."/>
            <person name="Istvanek J."/>
            <person name="Nedelnik J."/>
            <person name="Repkova J."/>
        </authorList>
    </citation>
    <scope>NUCLEOTIDE SEQUENCE [LARGE SCALE GENOMIC DNA]</scope>
    <source>
        <strain evidence="2">cv. 10/8</strain>
        <tissue evidence="1">Leaf</tissue>
    </source>
</reference>
<keyword evidence="2" id="KW-1185">Reference proteome</keyword>
<organism evidence="1 2">
    <name type="scientific">Trifolium medium</name>
    <dbReference type="NCBI Taxonomy" id="97028"/>
    <lineage>
        <taxon>Eukaryota</taxon>
        <taxon>Viridiplantae</taxon>
        <taxon>Streptophyta</taxon>
        <taxon>Embryophyta</taxon>
        <taxon>Tracheophyta</taxon>
        <taxon>Spermatophyta</taxon>
        <taxon>Magnoliopsida</taxon>
        <taxon>eudicotyledons</taxon>
        <taxon>Gunneridae</taxon>
        <taxon>Pentapetalae</taxon>
        <taxon>rosids</taxon>
        <taxon>fabids</taxon>
        <taxon>Fabales</taxon>
        <taxon>Fabaceae</taxon>
        <taxon>Papilionoideae</taxon>
        <taxon>50 kb inversion clade</taxon>
        <taxon>NPAAA clade</taxon>
        <taxon>Hologalegina</taxon>
        <taxon>IRL clade</taxon>
        <taxon>Trifolieae</taxon>
        <taxon>Trifolium</taxon>
    </lineage>
</organism>
<accession>A0A392W3T5</accession>
<dbReference type="EMBL" id="LXQA011354442">
    <property type="protein sequence ID" value="MCI94372.1"/>
    <property type="molecule type" value="Genomic_DNA"/>
</dbReference>
<dbReference type="AlphaFoldDB" id="A0A392W3T5"/>
<evidence type="ECO:0000313" key="2">
    <source>
        <dbReference type="Proteomes" id="UP000265520"/>
    </source>
</evidence>
<name>A0A392W3T5_9FABA</name>
<feature type="non-terminal residue" evidence="1">
    <location>
        <position position="1"/>
    </location>
</feature>
<evidence type="ECO:0000313" key="1">
    <source>
        <dbReference type="EMBL" id="MCI94372.1"/>
    </source>
</evidence>
<comment type="caution">
    <text evidence="1">The sequence shown here is derived from an EMBL/GenBank/DDBJ whole genome shotgun (WGS) entry which is preliminary data.</text>
</comment>
<proteinExistence type="predicted"/>
<sequence length="47" mass="5255">TKCVAVGGTSPVGGKQGWTSKQMRTASNYWKYDNGWELALDVFTRRC</sequence>